<proteinExistence type="predicted"/>
<name>A0A0H5QXP7_9EUKA</name>
<organism evidence="1">
    <name type="scientific">Spongospora subterranea</name>
    <dbReference type="NCBI Taxonomy" id="70186"/>
    <lineage>
        <taxon>Eukaryota</taxon>
        <taxon>Sar</taxon>
        <taxon>Rhizaria</taxon>
        <taxon>Endomyxa</taxon>
        <taxon>Phytomyxea</taxon>
        <taxon>Plasmodiophorida</taxon>
        <taxon>Plasmodiophoridae</taxon>
        <taxon>Spongospora</taxon>
    </lineage>
</organism>
<dbReference type="EMBL" id="HACM01006278">
    <property type="protein sequence ID" value="CRZ06720.1"/>
    <property type="molecule type" value="Transcribed_RNA"/>
</dbReference>
<accession>A0A0H5QXP7</accession>
<dbReference type="AlphaFoldDB" id="A0A0H5QXP7"/>
<sequence length="120" mass="14082">MTGKFGGNLFHEWKAYRQSVLTFNSTHLMTQLTGVMFLKIVVELLPLKTIGFVWDRSHTHFNEVIDSWVENYNLQHPSGRIIIAFVEAGMTSVMQLCDLCVNKPLKQRIRNAFYEYREER</sequence>
<protein>
    <recommendedName>
        <fullName evidence="2">DDE-1 domain-containing protein</fullName>
    </recommendedName>
</protein>
<reference evidence="1" key="1">
    <citation type="submission" date="2015-04" db="EMBL/GenBank/DDBJ databases">
        <title>The genome sequence of the plant pathogenic Rhizarian Plasmodiophora brassicae reveals insights in its biotrophic life cycle and the origin of chitin synthesis.</title>
        <authorList>
            <person name="Schwelm A."/>
            <person name="Fogelqvist J."/>
            <person name="Knaust A."/>
            <person name="Julke S."/>
            <person name="Lilja T."/>
            <person name="Dhandapani V."/>
            <person name="Bonilla-Rosso G."/>
            <person name="Karlsson M."/>
            <person name="Shevchenko A."/>
            <person name="Choi S.R."/>
            <person name="Kim H.G."/>
            <person name="Park J.Y."/>
            <person name="Lim Y.P."/>
            <person name="Ludwig-Muller J."/>
            <person name="Dixelius C."/>
        </authorList>
    </citation>
    <scope>NUCLEOTIDE SEQUENCE</scope>
    <source>
        <tissue evidence="1">Potato root galls</tissue>
    </source>
</reference>
<evidence type="ECO:0008006" key="2">
    <source>
        <dbReference type="Google" id="ProtNLM"/>
    </source>
</evidence>
<evidence type="ECO:0000313" key="1">
    <source>
        <dbReference type="EMBL" id="CRZ06720.1"/>
    </source>
</evidence>